<accession>A0A9N8HPP3</accession>
<gene>
    <name evidence="1" type="ORF">SEMRO_1112_G242550.1</name>
</gene>
<name>A0A9N8HPP3_9STRA</name>
<dbReference type="EMBL" id="CAICTM010001110">
    <property type="protein sequence ID" value="CAB9520542.1"/>
    <property type="molecule type" value="Genomic_DNA"/>
</dbReference>
<protein>
    <submittedName>
        <fullName evidence="1">Uncharacterized protein</fullName>
    </submittedName>
</protein>
<reference evidence="1" key="1">
    <citation type="submission" date="2020-06" db="EMBL/GenBank/DDBJ databases">
        <authorList>
            <consortium name="Plant Systems Biology data submission"/>
        </authorList>
    </citation>
    <scope>NUCLEOTIDE SEQUENCE</scope>
    <source>
        <strain evidence="1">D6</strain>
    </source>
</reference>
<dbReference type="Proteomes" id="UP001153069">
    <property type="component" value="Unassembled WGS sequence"/>
</dbReference>
<sequence>MNRSTTTASNAKATTSPRFAEEGLLAIKEVERLLFFTDLKDQNANDREDGLKAVKKLDRWLSTNELVGTNHIQCISNSRSRSDMSKMSTVSSISHPTCSTLTTTHLEDQEGPCSVESLRKVMELIRAQLEASVESGRQTVKEAERLVFFTDLDDRKHHGIMTDPSETPLAKLQQMLKQMEFAFTKQLAAMGKQTSQVLQECERTVLFTDVPDESKKIGHRFFQYKKQKNKQEQNPQTTVLQELERQLLFTDVSA</sequence>
<evidence type="ECO:0000313" key="2">
    <source>
        <dbReference type="Proteomes" id="UP001153069"/>
    </source>
</evidence>
<evidence type="ECO:0000313" key="1">
    <source>
        <dbReference type="EMBL" id="CAB9520542.1"/>
    </source>
</evidence>
<organism evidence="1 2">
    <name type="scientific">Seminavis robusta</name>
    <dbReference type="NCBI Taxonomy" id="568900"/>
    <lineage>
        <taxon>Eukaryota</taxon>
        <taxon>Sar</taxon>
        <taxon>Stramenopiles</taxon>
        <taxon>Ochrophyta</taxon>
        <taxon>Bacillariophyta</taxon>
        <taxon>Bacillariophyceae</taxon>
        <taxon>Bacillariophycidae</taxon>
        <taxon>Naviculales</taxon>
        <taxon>Naviculaceae</taxon>
        <taxon>Seminavis</taxon>
    </lineage>
</organism>
<keyword evidence="2" id="KW-1185">Reference proteome</keyword>
<dbReference type="AlphaFoldDB" id="A0A9N8HPP3"/>
<proteinExistence type="predicted"/>
<comment type="caution">
    <text evidence="1">The sequence shown here is derived from an EMBL/GenBank/DDBJ whole genome shotgun (WGS) entry which is preliminary data.</text>
</comment>